<organism evidence="1 2">
    <name type="scientific">Senna tora</name>
    <dbReference type="NCBI Taxonomy" id="362788"/>
    <lineage>
        <taxon>Eukaryota</taxon>
        <taxon>Viridiplantae</taxon>
        <taxon>Streptophyta</taxon>
        <taxon>Embryophyta</taxon>
        <taxon>Tracheophyta</taxon>
        <taxon>Spermatophyta</taxon>
        <taxon>Magnoliopsida</taxon>
        <taxon>eudicotyledons</taxon>
        <taxon>Gunneridae</taxon>
        <taxon>Pentapetalae</taxon>
        <taxon>rosids</taxon>
        <taxon>fabids</taxon>
        <taxon>Fabales</taxon>
        <taxon>Fabaceae</taxon>
        <taxon>Caesalpinioideae</taxon>
        <taxon>Cassia clade</taxon>
        <taxon>Senna</taxon>
    </lineage>
</organism>
<evidence type="ECO:0000313" key="1">
    <source>
        <dbReference type="EMBL" id="KAF7801625.1"/>
    </source>
</evidence>
<gene>
    <name evidence="1" type="ORF">G2W53_040736</name>
</gene>
<evidence type="ECO:0000313" key="2">
    <source>
        <dbReference type="Proteomes" id="UP000634136"/>
    </source>
</evidence>
<dbReference type="Proteomes" id="UP000634136">
    <property type="component" value="Unassembled WGS sequence"/>
</dbReference>
<proteinExistence type="predicted"/>
<dbReference type="EMBL" id="JAAIUW010000013">
    <property type="protein sequence ID" value="KAF7801625.1"/>
    <property type="molecule type" value="Genomic_DNA"/>
</dbReference>
<sequence length="47" mass="5340">MEAQRGPIINHTRSKEPSVWNTNHSRLFSNTGTVNFSPKDRAQVRSS</sequence>
<comment type="caution">
    <text evidence="1">The sequence shown here is derived from an EMBL/GenBank/DDBJ whole genome shotgun (WGS) entry which is preliminary data.</text>
</comment>
<reference evidence="1" key="1">
    <citation type="submission" date="2020-09" db="EMBL/GenBank/DDBJ databases">
        <title>Genome-Enabled Discovery of Anthraquinone Biosynthesis in Senna tora.</title>
        <authorList>
            <person name="Kang S.-H."/>
            <person name="Pandey R.P."/>
            <person name="Lee C.-M."/>
            <person name="Sim J.-S."/>
            <person name="Jeong J.-T."/>
            <person name="Choi B.-S."/>
            <person name="Jung M."/>
            <person name="Ginzburg D."/>
            <person name="Zhao K."/>
            <person name="Won S.Y."/>
            <person name="Oh T.-J."/>
            <person name="Yu Y."/>
            <person name="Kim N.-H."/>
            <person name="Lee O.R."/>
            <person name="Lee T.-H."/>
            <person name="Bashyal P."/>
            <person name="Kim T.-S."/>
            <person name="Lee W.-H."/>
            <person name="Kawkins C."/>
            <person name="Kim C.-K."/>
            <person name="Kim J.S."/>
            <person name="Ahn B.O."/>
            <person name="Rhee S.Y."/>
            <person name="Sohng J.K."/>
        </authorList>
    </citation>
    <scope>NUCLEOTIDE SEQUENCE</scope>
    <source>
        <tissue evidence="1">Leaf</tissue>
    </source>
</reference>
<dbReference type="AlphaFoldDB" id="A0A834SCQ8"/>
<accession>A0A834SCQ8</accession>
<keyword evidence="2" id="KW-1185">Reference proteome</keyword>
<name>A0A834SCQ8_9FABA</name>
<protein>
    <submittedName>
        <fullName evidence="1">Uncharacterized protein</fullName>
    </submittedName>
</protein>